<organism evidence="1 2">
    <name type="scientific">Rattus norvegicus</name>
    <name type="common">Rat</name>
    <dbReference type="NCBI Taxonomy" id="10116"/>
    <lineage>
        <taxon>Eukaryota</taxon>
        <taxon>Metazoa</taxon>
        <taxon>Chordata</taxon>
        <taxon>Craniata</taxon>
        <taxon>Vertebrata</taxon>
        <taxon>Euteleostomi</taxon>
        <taxon>Mammalia</taxon>
        <taxon>Eutheria</taxon>
        <taxon>Euarchontoglires</taxon>
        <taxon>Glires</taxon>
        <taxon>Rodentia</taxon>
        <taxon>Myomorpha</taxon>
        <taxon>Muroidea</taxon>
        <taxon>Muridae</taxon>
        <taxon>Murinae</taxon>
        <taxon>Rattus</taxon>
    </lineage>
</organism>
<gene>
    <name evidence="1" type="ORF">rCG_43197</name>
</gene>
<protein>
    <submittedName>
        <fullName evidence="1">RCG43197</fullName>
    </submittedName>
</protein>
<proteinExistence type="predicted"/>
<dbReference type="AlphaFoldDB" id="A6IWC8"/>
<evidence type="ECO:0000313" key="2">
    <source>
        <dbReference type="Proteomes" id="UP000234681"/>
    </source>
</evidence>
<sequence>DFRSFPLQTDQTTVVKDLFPACLSSDLGFG</sequence>
<dbReference type="EMBL" id="CH473970">
    <property type="protein sequence ID" value="EDM08944.1"/>
    <property type="molecule type" value="Genomic_DNA"/>
</dbReference>
<reference evidence="1 2" key="1">
    <citation type="submission" date="2005-09" db="EMBL/GenBank/DDBJ databases">
        <authorList>
            <person name="Mural R.J."/>
            <person name="Li P.W."/>
            <person name="Adams M.D."/>
            <person name="Amanatides P.G."/>
            <person name="Baden-Tillson H."/>
            <person name="Barnstead M."/>
            <person name="Chin S.H."/>
            <person name="Dew I."/>
            <person name="Evans C.A."/>
            <person name="Ferriera S."/>
            <person name="Flanigan M."/>
            <person name="Fosler C."/>
            <person name="Glodek A."/>
            <person name="Gu Z."/>
            <person name="Holt R.A."/>
            <person name="Jennings D."/>
            <person name="Kraft C.L."/>
            <person name="Lu F."/>
            <person name="Nguyen T."/>
            <person name="Nusskern D.R."/>
            <person name="Pfannkoch C.M."/>
            <person name="Sitter C."/>
            <person name="Sutton G.G."/>
            <person name="Venter J.C."/>
            <person name="Wang Z."/>
            <person name="Woodage T."/>
            <person name="Zheng X.H."/>
            <person name="Zhong F."/>
        </authorList>
    </citation>
    <scope>NUCLEOTIDE SEQUENCE [LARGE SCALE GENOMIC DNA]</scope>
    <source>
        <strain>BN</strain>
        <strain evidence="2">Sprague-Dawley</strain>
    </source>
</reference>
<feature type="non-terminal residue" evidence="1">
    <location>
        <position position="30"/>
    </location>
</feature>
<dbReference type="Proteomes" id="UP000234681">
    <property type="component" value="Chromosome 16"/>
</dbReference>
<name>A6IWC8_RAT</name>
<accession>A6IWC8</accession>
<evidence type="ECO:0000313" key="1">
    <source>
        <dbReference type="EMBL" id="EDM08944.1"/>
    </source>
</evidence>
<feature type="non-terminal residue" evidence="1">
    <location>
        <position position="1"/>
    </location>
</feature>